<dbReference type="InterPro" id="IPR011990">
    <property type="entry name" value="TPR-like_helical_dom_sf"/>
</dbReference>
<comment type="caution">
    <text evidence="3">The sequence shown here is derived from an EMBL/GenBank/DDBJ whole genome shotgun (WGS) entry which is preliminary data.</text>
</comment>
<evidence type="ECO:0000256" key="2">
    <source>
        <dbReference type="ARBA" id="ARBA00022803"/>
    </source>
</evidence>
<dbReference type="SUPFAM" id="SSF48452">
    <property type="entry name" value="TPR-like"/>
    <property type="match status" value="2"/>
</dbReference>
<dbReference type="GO" id="GO:0042802">
    <property type="term" value="F:identical protein binding"/>
    <property type="evidence" value="ECO:0007669"/>
    <property type="project" value="InterPro"/>
</dbReference>
<dbReference type="PANTHER" id="PTHR45586">
    <property type="entry name" value="TPR REPEAT-CONTAINING PROTEIN PA4667"/>
    <property type="match status" value="1"/>
</dbReference>
<dbReference type="PANTHER" id="PTHR45586:SF1">
    <property type="entry name" value="LIPOPOLYSACCHARIDE ASSEMBLY PROTEIN B"/>
    <property type="match status" value="1"/>
</dbReference>
<name>A0A7C0XA22_UNCW3</name>
<evidence type="ECO:0000256" key="1">
    <source>
        <dbReference type="ARBA" id="ARBA00022737"/>
    </source>
</evidence>
<keyword evidence="2" id="KW-0802">TPR repeat</keyword>
<proteinExistence type="predicted"/>
<dbReference type="Proteomes" id="UP000885931">
    <property type="component" value="Unassembled WGS sequence"/>
</dbReference>
<dbReference type="EMBL" id="DRBW01000046">
    <property type="protein sequence ID" value="HDM89805.1"/>
    <property type="molecule type" value="Genomic_DNA"/>
</dbReference>
<protein>
    <submittedName>
        <fullName evidence="3">Tetratricopeptide repeat protein</fullName>
    </submittedName>
</protein>
<dbReference type="InterPro" id="IPR051012">
    <property type="entry name" value="CellSynth/LPSAsmb/PSIAsmb"/>
</dbReference>
<reference evidence="3" key="1">
    <citation type="journal article" date="2020" name="mSystems">
        <title>Genome- and Community-Level Interaction Insights into Carbon Utilization and Element Cycling Functions of Hydrothermarchaeota in Hydrothermal Sediment.</title>
        <authorList>
            <person name="Zhou Z."/>
            <person name="Liu Y."/>
            <person name="Xu W."/>
            <person name="Pan J."/>
            <person name="Luo Z.H."/>
            <person name="Li M."/>
        </authorList>
    </citation>
    <scope>NUCLEOTIDE SEQUENCE [LARGE SCALE GENOMIC DNA]</scope>
    <source>
        <strain evidence="3">HyVt-237</strain>
    </source>
</reference>
<dbReference type="Gene3D" id="1.25.40.10">
    <property type="entry name" value="Tetratricopeptide repeat domain"/>
    <property type="match status" value="2"/>
</dbReference>
<gene>
    <name evidence="3" type="ORF">ENG67_01175</name>
</gene>
<dbReference type="InterPro" id="IPR019734">
    <property type="entry name" value="TPR_rpt"/>
</dbReference>
<dbReference type="Pfam" id="PF13174">
    <property type="entry name" value="TPR_6"/>
    <property type="match status" value="1"/>
</dbReference>
<evidence type="ECO:0000313" key="3">
    <source>
        <dbReference type="EMBL" id="HDM89805.1"/>
    </source>
</evidence>
<keyword evidence="1" id="KW-0677">Repeat</keyword>
<dbReference type="InterPro" id="IPR011717">
    <property type="entry name" value="TPR-4"/>
</dbReference>
<organism evidence="3">
    <name type="scientific">candidate division WOR-3 bacterium</name>
    <dbReference type="NCBI Taxonomy" id="2052148"/>
    <lineage>
        <taxon>Bacteria</taxon>
        <taxon>Bacteria division WOR-3</taxon>
    </lineage>
</organism>
<dbReference type="Pfam" id="PF07721">
    <property type="entry name" value="TPR_4"/>
    <property type="match status" value="1"/>
</dbReference>
<dbReference type="Pfam" id="PF13432">
    <property type="entry name" value="TPR_16"/>
    <property type="match status" value="1"/>
</dbReference>
<dbReference type="AlphaFoldDB" id="A0A7C0XA22"/>
<sequence>MNFLLIFSLLGQVVSIQDSLLVSARRLIRNGDTTSALRMVEEFVEEKSDPEAYRKAALFLRSSGLKDKAYALLEKGRKRLGRDYLFAREFYIYALEKRDYESALREAMNRLLEGEDPGRVKREVLMVSRYLGKDRAIDLVRKWMKKHRKFSRAHAVLAELYLSVGRIAEAAREFELAGEGRANISLAREALQMGEPSVAMSILRGFEEKERDARWEFLMGRCFAELGEYEKAVEHLEKAEEAGVRGARELIMDIYLGRLNRPDLVLKATSSEGFDPVRIRALIRMGKAEKALEECSKCDTTQDGLYYCGLASLINGDFARADSFFNALLSRYIAGERVDDVFYFKEILMSGAEGEARKYFEALGYLLSGDVERAAGIARENYGMGGSLKPYFGYLWGNVLEKEGKWGEAFSLYREIYSKFPGYIAGECALRAYDIASKRLNDPALAKEVLREFILKYPDSSFSEYFRTLL</sequence>
<accession>A0A7C0XA22</accession>